<feature type="short sequence motif" description="GXSXG" evidence="4">
    <location>
        <begin position="36"/>
        <end position="40"/>
    </location>
</feature>
<evidence type="ECO:0000256" key="3">
    <source>
        <dbReference type="ARBA" id="ARBA00023098"/>
    </source>
</evidence>
<keyword evidence="1 4" id="KW-0378">Hydrolase</keyword>
<evidence type="ECO:0000256" key="2">
    <source>
        <dbReference type="ARBA" id="ARBA00022963"/>
    </source>
</evidence>
<dbReference type="InterPro" id="IPR050301">
    <property type="entry name" value="NTE"/>
</dbReference>
<dbReference type="AlphaFoldDB" id="A0A255HBX7"/>
<evidence type="ECO:0000256" key="1">
    <source>
        <dbReference type="ARBA" id="ARBA00022801"/>
    </source>
</evidence>
<accession>A0A255HBX7</accession>
<dbReference type="Gene3D" id="3.40.1090.10">
    <property type="entry name" value="Cytosolic phospholipase A2 catalytic domain"/>
    <property type="match status" value="2"/>
</dbReference>
<proteinExistence type="predicted"/>
<dbReference type="PANTHER" id="PTHR14226:SF76">
    <property type="entry name" value="NTE FAMILY PROTEIN RSSA"/>
    <property type="match status" value="1"/>
</dbReference>
<dbReference type="GO" id="GO:0016042">
    <property type="term" value="P:lipid catabolic process"/>
    <property type="evidence" value="ECO:0007669"/>
    <property type="project" value="UniProtKB-UniRule"/>
</dbReference>
<evidence type="ECO:0000313" key="7">
    <source>
        <dbReference type="Proteomes" id="UP000216311"/>
    </source>
</evidence>
<protein>
    <submittedName>
        <fullName evidence="6">Esterase</fullName>
    </submittedName>
</protein>
<dbReference type="EMBL" id="NMVQ01000001">
    <property type="protein sequence ID" value="OYO25165.1"/>
    <property type="molecule type" value="Genomic_DNA"/>
</dbReference>
<dbReference type="Pfam" id="PF01734">
    <property type="entry name" value="Patatin"/>
    <property type="match status" value="1"/>
</dbReference>
<dbReference type="Proteomes" id="UP000216311">
    <property type="component" value="Unassembled WGS sequence"/>
</dbReference>
<feature type="active site" description="Nucleophile" evidence="4">
    <location>
        <position position="38"/>
    </location>
</feature>
<dbReference type="OrthoDB" id="5290098at2"/>
<feature type="short sequence motif" description="DGA/G" evidence="4">
    <location>
        <begin position="152"/>
        <end position="154"/>
    </location>
</feature>
<evidence type="ECO:0000256" key="4">
    <source>
        <dbReference type="PROSITE-ProRule" id="PRU01161"/>
    </source>
</evidence>
<organism evidence="6 7">
    <name type="scientific">Enemella dayhoffiae</name>
    <dbReference type="NCBI Taxonomy" id="2016507"/>
    <lineage>
        <taxon>Bacteria</taxon>
        <taxon>Bacillati</taxon>
        <taxon>Actinomycetota</taxon>
        <taxon>Actinomycetes</taxon>
        <taxon>Propionibacteriales</taxon>
        <taxon>Propionibacteriaceae</taxon>
        <taxon>Enemella</taxon>
    </lineage>
</organism>
<evidence type="ECO:0000259" key="5">
    <source>
        <dbReference type="PROSITE" id="PS51635"/>
    </source>
</evidence>
<dbReference type="InterPro" id="IPR016035">
    <property type="entry name" value="Acyl_Trfase/lysoPLipase"/>
</dbReference>
<feature type="active site" description="Proton acceptor" evidence="4">
    <location>
        <position position="152"/>
    </location>
</feature>
<dbReference type="PROSITE" id="PS51635">
    <property type="entry name" value="PNPLA"/>
    <property type="match status" value="1"/>
</dbReference>
<keyword evidence="7" id="KW-1185">Reference proteome</keyword>
<keyword evidence="3 4" id="KW-0443">Lipid metabolism</keyword>
<gene>
    <name evidence="6" type="ORF">CGZ93_01535</name>
</gene>
<evidence type="ECO:0000313" key="6">
    <source>
        <dbReference type="EMBL" id="OYO25165.1"/>
    </source>
</evidence>
<dbReference type="PANTHER" id="PTHR14226">
    <property type="entry name" value="NEUROPATHY TARGET ESTERASE/SWISS CHEESE D.MELANOGASTER"/>
    <property type="match status" value="1"/>
</dbReference>
<comment type="caution">
    <text evidence="6">The sequence shown here is derived from an EMBL/GenBank/DDBJ whole genome shotgun (WGS) entry which is preliminary data.</text>
</comment>
<sequence length="322" mass="34383">MRVALALGSGGARGYAHIGVIDELTERGHEVITIAGSSMGAVVGGLYAAGRLDPFTEWVTGLTQREVWRYFDPALTGPGMIKAERLLSRVSNLLDGARIEELPIPFTAVATDLDTRREVWFQRGPLDAAIRASIAIPTFITPVVINGRTLVDGGVLNPVPIDATYGAPADFIVAVNLSGGGQPAKGAPVRESSQPEPGAAWFERIRKGFDQLDLEWLRSRGDRGDSERAESESVTESAEAVAAAASELVLSTPRGLRMTDVVIQSLDAVQAMITRYRMAANPPDVQVTIASRACGTLDFHRAKEMIELGRGEAIAALDAACY</sequence>
<name>A0A255HBX7_9ACTN</name>
<feature type="domain" description="PNPLA" evidence="5">
    <location>
        <begin position="5"/>
        <end position="165"/>
    </location>
</feature>
<keyword evidence="2 4" id="KW-0442">Lipid degradation</keyword>
<comment type="caution">
    <text evidence="4">Lacks conserved residue(s) required for the propagation of feature annotation.</text>
</comment>
<dbReference type="InterPro" id="IPR002641">
    <property type="entry name" value="PNPLA_dom"/>
</dbReference>
<dbReference type="GO" id="GO:0016787">
    <property type="term" value="F:hydrolase activity"/>
    <property type="evidence" value="ECO:0007669"/>
    <property type="project" value="UniProtKB-UniRule"/>
</dbReference>
<dbReference type="RefSeq" id="WP_094362373.1">
    <property type="nucleotide sequence ID" value="NZ_NMVQ01000001.1"/>
</dbReference>
<dbReference type="SUPFAM" id="SSF52151">
    <property type="entry name" value="FabD/lysophospholipase-like"/>
    <property type="match status" value="1"/>
</dbReference>
<reference evidence="6 7" key="1">
    <citation type="submission" date="2017-07" db="EMBL/GenBank/DDBJ databases">
        <title>Draft whole genome sequences of clinical Proprionibacteriaceae strains.</title>
        <authorList>
            <person name="Bernier A.-M."/>
            <person name="Bernard K."/>
            <person name="Domingo M.-C."/>
        </authorList>
    </citation>
    <scope>NUCLEOTIDE SEQUENCE [LARGE SCALE GENOMIC DNA]</scope>
    <source>
        <strain evidence="6 7">NML 130396</strain>
    </source>
</reference>